<protein>
    <submittedName>
        <fullName evidence="1">Uncharacterized protein</fullName>
    </submittedName>
</protein>
<dbReference type="Pfam" id="PF25857">
    <property type="entry name" value="DUF7957"/>
    <property type="match status" value="1"/>
</dbReference>
<name>A0A4D6HMV3_9EURY</name>
<sequence length="108" mass="12396">MARIEIMDSTVVIDDQQIALPESVEETVRLDSTLVVLLDTIGNKNLPNNVWAIDENEGITWKIETVRSDDPFTGLWVDDGELWVYNWNGYGYKIDEQTGTIVDKKYMK</sequence>
<dbReference type="RefSeq" id="WP_006065224.1">
    <property type="nucleotide sequence ID" value="NZ_CP031305.1"/>
</dbReference>
<organism evidence="1 2">
    <name type="scientific">Natronorubrum bangense</name>
    <dbReference type="NCBI Taxonomy" id="61858"/>
    <lineage>
        <taxon>Archaea</taxon>
        <taxon>Methanobacteriati</taxon>
        <taxon>Methanobacteriota</taxon>
        <taxon>Stenosarchaea group</taxon>
        <taxon>Halobacteria</taxon>
        <taxon>Halobacteriales</taxon>
        <taxon>Natrialbaceae</taxon>
        <taxon>Natronorubrum</taxon>
    </lineage>
</organism>
<dbReference type="AlphaFoldDB" id="A0A4D6HMV3"/>
<evidence type="ECO:0000313" key="1">
    <source>
        <dbReference type="EMBL" id="QCC54362.1"/>
    </source>
</evidence>
<dbReference type="InterPro" id="IPR058263">
    <property type="entry name" value="DUF7957"/>
</dbReference>
<dbReference type="KEGG" id="nbg:DV706_07585"/>
<accession>A0A4D6HMV3</accession>
<evidence type="ECO:0000313" key="2">
    <source>
        <dbReference type="Proteomes" id="UP000296822"/>
    </source>
</evidence>
<reference evidence="1 2" key="1">
    <citation type="journal article" date="2019" name="Nat. Commun.">
        <title>A new type of DNA phosphorothioation-based antiviral system in archaea.</title>
        <authorList>
            <person name="Xiong L."/>
            <person name="Liu S."/>
            <person name="Chen S."/>
            <person name="Xiao Y."/>
            <person name="Zhu B."/>
            <person name="Gao Y."/>
            <person name="Zhang Y."/>
            <person name="Chen B."/>
            <person name="Luo J."/>
            <person name="Deng Z."/>
            <person name="Chen X."/>
            <person name="Wang L."/>
            <person name="Chen S."/>
        </authorList>
    </citation>
    <scope>NUCLEOTIDE SEQUENCE [LARGE SCALE GENOMIC DNA]</scope>
    <source>
        <strain evidence="1 2">JCM 10635</strain>
    </source>
</reference>
<gene>
    <name evidence="1" type="ORF">DV706_07585</name>
</gene>
<dbReference type="Proteomes" id="UP000296822">
    <property type="component" value="Chromosome"/>
</dbReference>
<dbReference type="EMBL" id="CP031305">
    <property type="protein sequence ID" value="QCC54362.1"/>
    <property type="molecule type" value="Genomic_DNA"/>
</dbReference>
<proteinExistence type="predicted"/>
<dbReference type="GeneID" id="39851108"/>